<organism evidence="2 3">
    <name type="scientific">Dryococelus australis</name>
    <dbReference type="NCBI Taxonomy" id="614101"/>
    <lineage>
        <taxon>Eukaryota</taxon>
        <taxon>Metazoa</taxon>
        <taxon>Ecdysozoa</taxon>
        <taxon>Arthropoda</taxon>
        <taxon>Hexapoda</taxon>
        <taxon>Insecta</taxon>
        <taxon>Pterygota</taxon>
        <taxon>Neoptera</taxon>
        <taxon>Polyneoptera</taxon>
        <taxon>Phasmatodea</taxon>
        <taxon>Verophasmatodea</taxon>
        <taxon>Anareolatae</taxon>
        <taxon>Phasmatidae</taxon>
        <taxon>Eurycanthinae</taxon>
        <taxon>Dryococelus</taxon>
    </lineage>
</organism>
<accession>A0ABQ9I9Q8</accession>
<dbReference type="PANTHER" id="PTHR45749:SF21">
    <property type="entry name" value="DUF4371 DOMAIN-CONTAINING PROTEIN"/>
    <property type="match status" value="1"/>
</dbReference>
<evidence type="ECO:0000313" key="3">
    <source>
        <dbReference type="Proteomes" id="UP001159363"/>
    </source>
</evidence>
<comment type="caution">
    <text evidence="2">The sequence shown here is derived from an EMBL/GenBank/DDBJ whole genome shotgun (WGS) entry which is preliminary data.</text>
</comment>
<protein>
    <recommendedName>
        <fullName evidence="4">DUF4371 domain-containing protein</fullName>
    </recommendedName>
</protein>
<dbReference type="Proteomes" id="UP001159363">
    <property type="component" value="Chromosome 2"/>
</dbReference>
<reference evidence="2 3" key="1">
    <citation type="submission" date="2023-02" db="EMBL/GenBank/DDBJ databases">
        <title>LHISI_Scaffold_Assembly.</title>
        <authorList>
            <person name="Stuart O.P."/>
            <person name="Cleave R."/>
            <person name="Magrath M.J.L."/>
            <person name="Mikheyev A.S."/>
        </authorList>
    </citation>
    <scope>NUCLEOTIDE SEQUENCE [LARGE SCALE GENOMIC DNA]</scope>
    <source>
        <strain evidence="2">Daus_M_001</strain>
        <tissue evidence="2">Leg muscle</tissue>
    </source>
</reference>
<evidence type="ECO:0008006" key="4">
    <source>
        <dbReference type="Google" id="ProtNLM"/>
    </source>
</evidence>
<dbReference type="EMBL" id="JARBHB010000002">
    <property type="protein sequence ID" value="KAJ8893402.1"/>
    <property type="molecule type" value="Genomic_DNA"/>
</dbReference>
<proteinExistence type="predicted"/>
<name>A0ABQ9I9Q8_9NEOP</name>
<keyword evidence="1" id="KW-0732">Signal</keyword>
<feature type="signal peptide" evidence="1">
    <location>
        <begin position="1"/>
        <end position="25"/>
    </location>
</feature>
<evidence type="ECO:0000256" key="1">
    <source>
        <dbReference type="SAM" id="SignalP"/>
    </source>
</evidence>
<sequence length="139" mass="15902">MVTCDRKLRWGKLLLLYTVFTSVPQQDFNLKNGNSIYWIGYLVRQGLAIRGHAHEGNVVEHLKERSEDKLVLKAWLKHEQGKPTFIHSDVQNEIIQIMGHEVSTTVLENIKSSNPLVFTIICDGTRDITGDEQESICVR</sequence>
<keyword evidence="3" id="KW-1185">Reference proteome</keyword>
<evidence type="ECO:0000313" key="2">
    <source>
        <dbReference type="EMBL" id="KAJ8893402.1"/>
    </source>
</evidence>
<feature type="chain" id="PRO_5045632303" description="DUF4371 domain-containing protein" evidence="1">
    <location>
        <begin position="26"/>
        <end position="139"/>
    </location>
</feature>
<gene>
    <name evidence="2" type="ORF">PR048_005993</name>
</gene>
<dbReference type="PANTHER" id="PTHR45749">
    <property type="match status" value="1"/>
</dbReference>